<feature type="compositionally biased region" description="Polar residues" evidence="2">
    <location>
        <begin position="858"/>
        <end position="867"/>
    </location>
</feature>
<dbReference type="Proteomes" id="UP001652620">
    <property type="component" value="Chromosome 3"/>
</dbReference>
<organism evidence="4 5">
    <name type="scientific">Bactrocera dorsalis</name>
    <name type="common">Oriental fruit fly</name>
    <name type="synonym">Dacus dorsalis</name>
    <dbReference type="NCBI Taxonomy" id="27457"/>
    <lineage>
        <taxon>Eukaryota</taxon>
        <taxon>Metazoa</taxon>
        <taxon>Ecdysozoa</taxon>
        <taxon>Arthropoda</taxon>
        <taxon>Hexapoda</taxon>
        <taxon>Insecta</taxon>
        <taxon>Pterygota</taxon>
        <taxon>Neoptera</taxon>
        <taxon>Endopterygota</taxon>
        <taxon>Diptera</taxon>
        <taxon>Brachycera</taxon>
        <taxon>Muscomorpha</taxon>
        <taxon>Tephritoidea</taxon>
        <taxon>Tephritidae</taxon>
        <taxon>Bactrocera</taxon>
        <taxon>Bactrocera</taxon>
    </lineage>
</organism>
<dbReference type="RefSeq" id="XP_011204179.2">
    <property type="nucleotide sequence ID" value="XM_011205877.4"/>
</dbReference>
<dbReference type="FunCoup" id="A0A6I9V600">
    <property type="interactions" value="8"/>
</dbReference>
<evidence type="ECO:0000313" key="4">
    <source>
        <dbReference type="Proteomes" id="UP001652620"/>
    </source>
</evidence>
<dbReference type="OrthoDB" id="8197317at2759"/>
<accession>A0A6I9V600</accession>
<keyword evidence="1" id="KW-0175">Coiled coil</keyword>
<protein>
    <submittedName>
        <fullName evidence="5">Uncharacterized protein LOC105226816</fullName>
    </submittedName>
</protein>
<reference evidence="5" key="1">
    <citation type="submission" date="2025-08" db="UniProtKB">
        <authorList>
            <consortium name="RefSeq"/>
        </authorList>
    </citation>
    <scope>IDENTIFICATION</scope>
    <source>
        <tissue evidence="5">Adult</tissue>
    </source>
</reference>
<evidence type="ECO:0000259" key="3">
    <source>
        <dbReference type="Pfam" id="PF10650"/>
    </source>
</evidence>
<feature type="region of interest" description="Disordered" evidence="2">
    <location>
        <begin position="65"/>
        <end position="121"/>
    </location>
</feature>
<feature type="compositionally biased region" description="Polar residues" evidence="2">
    <location>
        <begin position="994"/>
        <end position="1007"/>
    </location>
</feature>
<dbReference type="Pfam" id="PF10650">
    <property type="entry name" value="zf-C3H1"/>
    <property type="match status" value="1"/>
</dbReference>
<dbReference type="InterPro" id="IPR019607">
    <property type="entry name" value="Putative_zinc-finger_domain"/>
</dbReference>
<feature type="domain" description="Putative zinc-finger" evidence="3">
    <location>
        <begin position="1448"/>
        <end position="1468"/>
    </location>
</feature>
<evidence type="ECO:0000313" key="5">
    <source>
        <dbReference type="RefSeq" id="XP_011204179.2"/>
    </source>
</evidence>
<evidence type="ECO:0000256" key="1">
    <source>
        <dbReference type="SAM" id="Coils"/>
    </source>
</evidence>
<evidence type="ECO:0000256" key="2">
    <source>
        <dbReference type="SAM" id="MobiDB-lite"/>
    </source>
</evidence>
<dbReference type="GeneID" id="105226816"/>
<feature type="coiled-coil region" evidence="1">
    <location>
        <begin position="1162"/>
        <end position="1196"/>
    </location>
</feature>
<feature type="compositionally biased region" description="Polar residues" evidence="2">
    <location>
        <begin position="763"/>
        <end position="773"/>
    </location>
</feature>
<feature type="compositionally biased region" description="Low complexity" evidence="2">
    <location>
        <begin position="1115"/>
        <end position="1128"/>
    </location>
</feature>
<name>A0A6I9V600_BACDO</name>
<keyword evidence="4" id="KW-1185">Reference proteome</keyword>
<feature type="compositionally biased region" description="Basic and acidic residues" evidence="2">
    <location>
        <begin position="709"/>
        <end position="746"/>
    </location>
</feature>
<gene>
    <name evidence="5" type="primary">LOC105226816</name>
</gene>
<dbReference type="KEGG" id="bdr:105226816"/>
<feature type="region of interest" description="Disordered" evidence="2">
    <location>
        <begin position="509"/>
        <end position="532"/>
    </location>
</feature>
<feature type="region of interest" description="Disordered" evidence="2">
    <location>
        <begin position="981"/>
        <end position="1007"/>
    </location>
</feature>
<proteinExistence type="predicted"/>
<feature type="compositionally biased region" description="Basic residues" evidence="2">
    <location>
        <begin position="81"/>
        <end position="121"/>
    </location>
</feature>
<dbReference type="InParanoid" id="A0A6I9V600"/>
<sequence>MSSGREEGEIDSEEDGLRKRIHELENENAEYEKIKRISESFGDKYGNMYRLNEFNDWEAVQRAGQVPTDASSISSDEFPYPKKKKHKRNKKGKCKMHARRAMQRSHRCTHQRHKHSKRHQRKERFYNSYNENRAIETISLDTTDNSEYEKDNYSIATMDIESTDENDGDITLPLSREELRLALGRGSTERKNNLCSLKERLQPDKFISLDNMEKVQILEESAANSNDAENVVEINSDNSISIEEQELRLIALRSAIMRKHATRKKRNAEIAYSPTDFDDLLVEPVSSVDTDIEELEGDMEISPASSPRLQLSPIQCDEEQNSNCSLDTVDNQADNKPVDMELASSESEQEDNSKNIINTDMSYAQMHDIPLPAGLPMDSGVSLPMAYDYTSHGNHTMSYDMYMPALHYSTPLELPTPLLPMSALAGTTQPPGTYDVTSQDFNNSDEVTCVKDELAIEPERGSLSPKSSTMEIIQQEDTQEPAEDCSDEEEAEALRALLLSQRQMAKTTKSNGLIQIRKQSPTHAQKTNEDDKNAESILKANAKPTPTESILKEAVRRLKVKTFANIENTHAQDYHAESDTHAPRLTIKAFARCKDIDEEAFAHAQPPHIAENATTAFKVQSTNFHNAFSNNEESSTESLQCKSTPEILGSQTNSHENVAPVAPTKRRLDNMHDAEQNITVKELSKIADSLHSSEDSNGLPLQQSRKTHHTYEPQAKKQKKTMEEANHAPATDLKDFQGEMHTKEISTQEGDPNSSGEKENKEVSSATKNNNENAKPTVKLVAKTVKVLPKNKVNATLTTAKNVTAPPKISVAPPSKVIKPLAQHLKIVKPNKVINKNLEVQQRTQKADNLSVPKKPDASSQPSRILTPTTLPNIKVKKLIIRVGDTDSSSEDEEIIRNQTLERCIGLATARTNTPDSLTNVLNENIYGGKACSTPTEMANAQTNDDLSNASSAKDNTVGEAFEKKLENFLKNIRSKTLQTDVHAEHAHARVRKLSSSSGAQTRTPTAVRSLPIASQQEYKRLVHRMKILERQKQLKKMQKNLIEDAEKYTKTKHDNAKNNVRNSDDAKAHNSACANVETTNSATQTCSEAPSTVAEKSIEIHSEKSTPNKSLTVTQTPPTETPPENQQALTDKLRSWETIYTSISNNIISRLDKSLQLVNEAKSAKIAKLRHEQRLKELRHEMEQTQRKMKEEQVKITRIHPQICASNELIAKLKQKRAKVLEMAVKLGKSVKGDDYRLNNDLKNEIAHKTKGLATHIKLVNSIRYSDLDVLDKMPAAKSPENSAKNTNAVNAPQNQNACDKLVSKQLPLTDHNKSKACEAHESAVIILPTHAASETRADAVAEAQVDKQSNAQEAIESCDKQCVVEPAPSLEAAATCIEKALVKEEQPAPCASGKEVLDEDCAPTEESTATLKTEVELQQGCTLRDYVSPLQHLRSESGKWNPNDIICPYELMGQCEDKDCSYKHLKMCA</sequence>
<feature type="region of interest" description="Disordered" evidence="2">
    <location>
        <begin position="689"/>
        <end position="777"/>
    </location>
</feature>
<feature type="compositionally biased region" description="Polar residues" evidence="2">
    <location>
        <begin position="509"/>
        <end position="525"/>
    </location>
</feature>
<feature type="region of interest" description="Disordered" evidence="2">
    <location>
        <begin position="1103"/>
        <end position="1128"/>
    </location>
</feature>
<feature type="region of interest" description="Disordered" evidence="2">
    <location>
        <begin position="842"/>
        <end position="867"/>
    </location>
</feature>
<feature type="compositionally biased region" description="Polar residues" evidence="2">
    <location>
        <begin position="695"/>
        <end position="704"/>
    </location>
</feature>
<feature type="region of interest" description="Disordered" evidence="2">
    <location>
        <begin position="1"/>
        <end position="21"/>
    </location>
</feature>